<name>A0A8J5XRC5_DIALT</name>
<sequence length="357" mass="38386">MRALDVVLVAALLLASLGGGRRAACAAAFSGGAPLSDVAACFSGEMRTFARADVRAHLLEHLVAPLRADVFLALSPEYTRSWHAWEYGVRDATPAEVATAVASMRPIAHVVATNAHFANVSLDALYGADAVGRVQLCKARHCLEQSGVSDWGKQLCCLRMIEAAETRRGTPYAWVVRMRPDARVAMAVDLRRLAHTPRAYIGSWDFAAVYPRPAATLALALVQTAFTYRASTCFADVQQARALRTTARARAGGRAAHGARGARAARAPGGELAELRMFARSKCAQCVLHLAGFGVYGKKVCEIVRDDMYGSAGNGSAGTPIPLPRGFYPSARSRPKFNSTGCVDARDDWYSRHDRAH</sequence>
<organism evidence="2 3">
    <name type="scientific">Diacronema lutheri</name>
    <name type="common">Unicellular marine alga</name>
    <name type="synonym">Monochrysis lutheri</name>
    <dbReference type="NCBI Taxonomy" id="2081491"/>
    <lineage>
        <taxon>Eukaryota</taxon>
        <taxon>Haptista</taxon>
        <taxon>Haptophyta</taxon>
        <taxon>Pavlovophyceae</taxon>
        <taxon>Pavlovales</taxon>
        <taxon>Pavlovaceae</taxon>
        <taxon>Diacronema</taxon>
    </lineage>
</organism>
<dbReference type="AlphaFoldDB" id="A0A8J5XRC5"/>
<proteinExistence type="predicted"/>
<dbReference type="EMBL" id="JAGTXO010000006">
    <property type="protein sequence ID" value="KAG8466997.1"/>
    <property type="molecule type" value="Genomic_DNA"/>
</dbReference>
<keyword evidence="3" id="KW-1185">Reference proteome</keyword>
<evidence type="ECO:0008006" key="4">
    <source>
        <dbReference type="Google" id="ProtNLM"/>
    </source>
</evidence>
<comment type="caution">
    <text evidence="2">The sequence shown here is derived from an EMBL/GenBank/DDBJ whole genome shotgun (WGS) entry which is preliminary data.</text>
</comment>
<feature type="signal peptide" evidence="1">
    <location>
        <begin position="1"/>
        <end position="20"/>
    </location>
</feature>
<accession>A0A8J5XRC5</accession>
<keyword evidence="1" id="KW-0732">Signal</keyword>
<evidence type="ECO:0000313" key="2">
    <source>
        <dbReference type="EMBL" id="KAG8466997.1"/>
    </source>
</evidence>
<reference evidence="2" key="1">
    <citation type="submission" date="2021-05" db="EMBL/GenBank/DDBJ databases">
        <title>The genome of the haptophyte Pavlova lutheri (Diacronema luteri, Pavlovales) - a model for lipid biosynthesis in eukaryotic algae.</title>
        <authorList>
            <person name="Hulatt C.J."/>
            <person name="Posewitz M.C."/>
        </authorList>
    </citation>
    <scope>NUCLEOTIDE SEQUENCE</scope>
    <source>
        <strain evidence="2">NIVA-4/92</strain>
    </source>
</reference>
<evidence type="ECO:0000256" key="1">
    <source>
        <dbReference type="SAM" id="SignalP"/>
    </source>
</evidence>
<dbReference type="Proteomes" id="UP000751190">
    <property type="component" value="Unassembled WGS sequence"/>
</dbReference>
<gene>
    <name evidence="2" type="ORF">KFE25_000313</name>
</gene>
<feature type="chain" id="PRO_5035210611" description="DNA-directed DNA polymerase" evidence="1">
    <location>
        <begin position="21"/>
        <end position="357"/>
    </location>
</feature>
<protein>
    <recommendedName>
        <fullName evidence="4">DNA-directed DNA polymerase</fullName>
    </recommendedName>
</protein>
<evidence type="ECO:0000313" key="3">
    <source>
        <dbReference type="Proteomes" id="UP000751190"/>
    </source>
</evidence>